<organism evidence="7 8">
    <name type="scientific">Murimonas intestini</name>
    <dbReference type="NCBI Taxonomy" id="1337051"/>
    <lineage>
        <taxon>Bacteria</taxon>
        <taxon>Bacillati</taxon>
        <taxon>Bacillota</taxon>
        <taxon>Clostridia</taxon>
        <taxon>Lachnospirales</taxon>
        <taxon>Lachnospiraceae</taxon>
        <taxon>Murimonas</taxon>
    </lineage>
</organism>
<feature type="transmembrane region" description="Helical" evidence="6">
    <location>
        <begin position="139"/>
        <end position="161"/>
    </location>
</feature>
<dbReference type="NCBIfam" id="TIGR02358">
    <property type="entry name" value="thia_cytX"/>
    <property type="match status" value="1"/>
</dbReference>
<sequence length="392" mass="41561">MKNKGTSVFGNSLIWFGAGVSIAEILTGTYLAPLGFGKGIAAILTGHLIGCTLLFLAGLIGGRMRKSAMETVKMSFGQKGCLLFAILNVLQLAGWTAIMVYDGALAADSIAGIGAWIWCLVIGALILAWILIGIRNLKIINIIAMGALFVLTIILSVVIFGDFGKAGTVSSEVISFGAAVELSVAMPLSWLPLISDYTRDAEKPVKATAASALTYGIVSCWMYMIGMCAAIYTGESDIAQIMVKAGLGIAGLLIIIFSTVTTTFLDAYSAGVSSAVISPAVREKWAAVAAAAVGTAAAVIYPMDNITDFLYLIGSVFAPMIAVLIADYFILKKDHCKESLNWRNLGIWLAGFIIYRLLMRCDFVLGNTLPDMAITVGICLIVNYLACRSKSK</sequence>
<keyword evidence="3 6" id="KW-0812">Transmembrane</keyword>
<feature type="transmembrane region" description="Helical" evidence="6">
    <location>
        <begin position="364"/>
        <end position="386"/>
    </location>
</feature>
<dbReference type="Gene3D" id="1.10.4160.10">
    <property type="entry name" value="Hydantoin permease"/>
    <property type="match status" value="1"/>
</dbReference>
<evidence type="ECO:0000313" key="8">
    <source>
        <dbReference type="Proteomes" id="UP000245412"/>
    </source>
</evidence>
<evidence type="ECO:0000313" key="7">
    <source>
        <dbReference type="EMBL" id="PWJ78284.1"/>
    </source>
</evidence>
<feature type="transmembrane region" description="Helical" evidence="6">
    <location>
        <begin position="12"/>
        <end position="33"/>
    </location>
</feature>
<feature type="transmembrane region" description="Helical" evidence="6">
    <location>
        <begin position="285"/>
        <end position="303"/>
    </location>
</feature>
<dbReference type="GO" id="GO:0005886">
    <property type="term" value="C:plasma membrane"/>
    <property type="evidence" value="ECO:0007669"/>
    <property type="project" value="TreeGrafter"/>
</dbReference>
<feature type="transmembrane region" description="Helical" evidence="6">
    <location>
        <begin position="39"/>
        <end position="60"/>
    </location>
</feature>
<dbReference type="PANTHER" id="PTHR30569">
    <property type="entry name" value="CYTOSINE TRANSPORTER CODB"/>
    <property type="match status" value="1"/>
</dbReference>
<keyword evidence="4 6" id="KW-1133">Transmembrane helix</keyword>
<accession>A0AB73T8U8</accession>
<comment type="similarity">
    <text evidence="2">Belongs to the purine-cytosine permease (2.A.39) family.</text>
</comment>
<feature type="transmembrane region" description="Helical" evidence="6">
    <location>
        <begin position="113"/>
        <end position="132"/>
    </location>
</feature>
<evidence type="ECO:0000256" key="5">
    <source>
        <dbReference type="ARBA" id="ARBA00023136"/>
    </source>
</evidence>
<dbReference type="InterPro" id="IPR012732">
    <property type="entry name" value="Thia_CytX"/>
</dbReference>
<evidence type="ECO:0000256" key="1">
    <source>
        <dbReference type="ARBA" id="ARBA00004141"/>
    </source>
</evidence>
<comment type="subcellular location">
    <subcellularLocation>
        <location evidence="1">Membrane</location>
        <topology evidence="1">Multi-pass membrane protein</topology>
    </subcellularLocation>
</comment>
<name>A0AB73T8U8_9FIRM</name>
<dbReference type="Proteomes" id="UP000245412">
    <property type="component" value="Unassembled WGS sequence"/>
</dbReference>
<dbReference type="PANTHER" id="PTHR30569:SF0">
    <property type="entry name" value="CYTOSINE PERMEASE"/>
    <property type="match status" value="1"/>
</dbReference>
<comment type="caution">
    <text evidence="7">The sequence shown here is derived from an EMBL/GenBank/DDBJ whole genome shotgun (WGS) entry which is preliminary data.</text>
</comment>
<feature type="transmembrane region" description="Helical" evidence="6">
    <location>
        <begin position="309"/>
        <end position="330"/>
    </location>
</feature>
<dbReference type="GO" id="GO:0015209">
    <property type="term" value="F:cytosine transmembrane transporter activity"/>
    <property type="evidence" value="ECO:0007669"/>
    <property type="project" value="InterPro"/>
</dbReference>
<dbReference type="RefSeq" id="WP_109625211.1">
    <property type="nucleotide sequence ID" value="NZ_JANKBI010000005.1"/>
</dbReference>
<keyword evidence="8" id="KW-1185">Reference proteome</keyword>
<feature type="transmembrane region" description="Helical" evidence="6">
    <location>
        <begin position="245"/>
        <end position="265"/>
    </location>
</feature>
<protein>
    <submittedName>
        <fullName evidence="7">Hydroxymethylpyrimidine transporter CytX</fullName>
    </submittedName>
</protein>
<evidence type="ECO:0000256" key="4">
    <source>
        <dbReference type="ARBA" id="ARBA00022989"/>
    </source>
</evidence>
<gene>
    <name evidence="7" type="ORF">C7383_102420</name>
</gene>
<keyword evidence="5 6" id="KW-0472">Membrane</keyword>
<evidence type="ECO:0000256" key="3">
    <source>
        <dbReference type="ARBA" id="ARBA00022692"/>
    </source>
</evidence>
<evidence type="ECO:0000256" key="6">
    <source>
        <dbReference type="SAM" id="Phobius"/>
    </source>
</evidence>
<dbReference type="Pfam" id="PF02133">
    <property type="entry name" value="Transp_cyt_pur"/>
    <property type="match status" value="1"/>
</dbReference>
<feature type="transmembrane region" description="Helical" evidence="6">
    <location>
        <begin position="81"/>
        <end position="101"/>
    </location>
</feature>
<dbReference type="EMBL" id="QGGY01000002">
    <property type="protein sequence ID" value="PWJ78284.1"/>
    <property type="molecule type" value="Genomic_DNA"/>
</dbReference>
<reference evidence="7 8" key="1">
    <citation type="submission" date="2018-05" db="EMBL/GenBank/DDBJ databases">
        <authorList>
            <person name="Goeker M."/>
            <person name="Huntemann M."/>
            <person name="Clum A."/>
            <person name="Pillay M."/>
            <person name="Palaniappan K."/>
            <person name="Varghese N."/>
            <person name="Mikhailova N."/>
            <person name="Stamatis D."/>
            <person name="Reddy T."/>
            <person name="Daum C."/>
            <person name="Shapiro N."/>
            <person name="Ivanova N."/>
            <person name="Kyrpides N."/>
            <person name="Woyke T."/>
        </authorList>
    </citation>
    <scope>NUCLEOTIDE SEQUENCE [LARGE SCALE GENOMIC DNA]</scope>
    <source>
        <strain evidence="7 8">DSM 26524</strain>
    </source>
</reference>
<feature type="transmembrane region" description="Helical" evidence="6">
    <location>
        <begin position="342"/>
        <end position="358"/>
    </location>
</feature>
<feature type="transmembrane region" description="Helical" evidence="6">
    <location>
        <begin position="212"/>
        <end position="233"/>
    </location>
</feature>
<dbReference type="InterPro" id="IPR030191">
    <property type="entry name" value="CodB"/>
</dbReference>
<proteinExistence type="inferred from homology"/>
<dbReference type="AlphaFoldDB" id="A0AB73T8U8"/>
<dbReference type="InterPro" id="IPR001248">
    <property type="entry name" value="Pur-cyt_permease"/>
</dbReference>
<evidence type="ECO:0000256" key="2">
    <source>
        <dbReference type="ARBA" id="ARBA00008974"/>
    </source>
</evidence>